<evidence type="ECO:0000256" key="1">
    <source>
        <dbReference type="ARBA" id="ARBA00004834"/>
    </source>
</evidence>
<dbReference type="InterPro" id="IPR032291">
    <property type="entry name" value="Abn2_C"/>
</dbReference>
<dbReference type="InterPro" id="IPR006710">
    <property type="entry name" value="Glyco_hydro_43"/>
</dbReference>
<evidence type="ECO:0000256" key="5">
    <source>
        <dbReference type="SAM" id="SignalP"/>
    </source>
</evidence>
<reference evidence="7" key="2">
    <citation type="journal article" date="2021" name="PeerJ">
        <title>Extensive microbial diversity within the chicken gut microbiome revealed by metagenomics and culture.</title>
        <authorList>
            <person name="Gilroy R."/>
            <person name="Ravi A."/>
            <person name="Getino M."/>
            <person name="Pursley I."/>
            <person name="Horton D.L."/>
            <person name="Alikhan N.F."/>
            <person name="Baker D."/>
            <person name="Gharbi K."/>
            <person name="Hall N."/>
            <person name="Watson M."/>
            <person name="Adriaenssens E.M."/>
            <person name="Foster-Nyarko E."/>
            <person name="Jarju S."/>
            <person name="Secka A."/>
            <person name="Antonio M."/>
            <person name="Oren A."/>
            <person name="Chaudhuri R.R."/>
            <person name="La Ragione R."/>
            <person name="Hildebrand F."/>
            <person name="Pallen M.J."/>
        </authorList>
    </citation>
    <scope>NUCLEOTIDE SEQUENCE</scope>
    <source>
        <strain evidence="7">CHK181-108</strain>
    </source>
</reference>
<dbReference type="Gene3D" id="2.115.10.20">
    <property type="entry name" value="Glycosyl hydrolase domain, family 43"/>
    <property type="match status" value="1"/>
</dbReference>
<dbReference type="SUPFAM" id="SSF75005">
    <property type="entry name" value="Arabinanase/levansucrase/invertase"/>
    <property type="match status" value="1"/>
</dbReference>
<comment type="caution">
    <text evidence="7">The sequence shown here is derived from an EMBL/GenBank/DDBJ whole genome shotgun (WGS) entry which is preliminary data.</text>
</comment>
<dbReference type="InterPro" id="IPR013320">
    <property type="entry name" value="ConA-like_dom_sf"/>
</dbReference>
<protein>
    <submittedName>
        <fullName evidence="7">Family 43 glycosylhydrolase</fullName>
    </submittedName>
</protein>
<organism evidence="7 8">
    <name type="scientific">Candidatus Ornithomonoglobus intestinigallinarum</name>
    <dbReference type="NCBI Taxonomy" id="2840894"/>
    <lineage>
        <taxon>Bacteria</taxon>
        <taxon>Bacillati</taxon>
        <taxon>Bacillota</taxon>
        <taxon>Clostridia</taxon>
        <taxon>Candidatus Ornithomonoglobus</taxon>
    </lineage>
</organism>
<dbReference type="Pfam" id="PF13385">
    <property type="entry name" value="Laminin_G_3"/>
    <property type="match status" value="1"/>
</dbReference>
<evidence type="ECO:0000313" key="8">
    <source>
        <dbReference type="Proteomes" id="UP000824165"/>
    </source>
</evidence>
<evidence type="ECO:0000256" key="4">
    <source>
        <dbReference type="ARBA" id="ARBA00023295"/>
    </source>
</evidence>
<evidence type="ECO:0000313" key="7">
    <source>
        <dbReference type="EMBL" id="HIT84271.1"/>
    </source>
</evidence>
<name>A0A9D1KPS3_9FIRM</name>
<dbReference type="SUPFAM" id="SSF49899">
    <property type="entry name" value="Concanavalin A-like lectins/glucanases"/>
    <property type="match status" value="1"/>
</dbReference>
<keyword evidence="4" id="KW-0326">Glycosidase</keyword>
<gene>
    <name evidence="7" type="ORF">IAA60_00025</name>
</gene>
<dbReference type="GO" id="GO:0005975">
    <property type="term" value="P:carbohydrate metabolic process"/>
    <property type="evidence" value="ECO:0007669"/>
    <property type="project" value="InterPro"/>
</dbReference>
<dbReference type="InterPro" id="IPR050727">
    <property type="entry name" value="GH43_arabinanases"/>
</dbReference>
<keyword evidence="3" id="KW-0378">Hydrolase</keyword>
<dbReference type="Gene3D" id="2.60.120.200">
    <property type="match status" value="1"/>
</dbReference>
<sequence>MKTAKRLTAVLCSLAMTLSVWIAPVSAADTELPEPVIDVTFDDGGDGYTLNGASLAEGEGVTGNAISTGTDKYASANDVSALSGVTEDFTFSVWIYPTGSEYWQRAFDFGTGTGKYVFLAPTSDFPRFVMTTGGNAAGAEQILIGTNRVTQNEWNNITVTRSGNTTSMYVNGVPSGSTTGITLNPSDFSDCTNNYFGKSQYADPYFSGMIDDFKVYSTALSEAQAEAMYNDGIAAMLAKQNRLDIDVNFYDEDGNEIYQAQPNSTITAMVDIKNYTPEEARIELRVRTAHVIPPTATLVVEAGRRAEFDIDIDTDEAKIRDDLDVYTRIEIILSDQNGKQYNGGYIEVTDSPVEFPPASPEDSDPTTFGAHDPTIFKDPVDGKYWAYSSHNLVYESDDLINWIEHDYTQQITVPEKAKEFIAQNYSDQTANATYWAPDLLYVEGDEYPYWFYLSVSTGVGGQNSVITLVKAKSPGLWDGETQDCGVVLASKPGYTTNAIDANIYTENGVNYFIWGSFWRGILGAKLTDDGRVEGVDYTSDAKIIETSKDVGARLFSTPDGIMGPEGPFTIKNPENNNIYMFTSYGWLGSNYNCRIARTDASMADVLGQANPHTRFRDASGNQVGTAYAQQSDPSLPWGYKLIGSYKIGDGITYYGNGHNSVLHDDDENWYYVQHSRKVPEAAAYLQVRKMLWTEDGWPVVSPVVYAGEKEQAVTETMLYGTWDITSVGTTLYDTGVTSADDSGAYKGADMPVESYELILKPDHTFEKGTWEFDGDHTITVKFTKDGNKDKNEYFYRGDVMTLFVLPGYDKDARRSVLTVTGINRNFTANNGTGSNTDYITNFGIKSNAMTTSTAPEEPPAPEFEDITNDFEDLQGTIISQQRYEQLPCETKGAQLYVGTRSSGGDSKTGWLSKDGGVTGKALVLSSARWSDDRGPRIGFTTPDIQNGGTATLEISVNIKDNALRYNDNTTSGGDAVDITPYFTQDRYDRLKITVENHKDSFTRIFYVNDTEIARDSGSAFPVLWGISEDNNSGNPKEIYFDDLYIHYDASVEIKPLAAAVEEAERTEDTVSFTLKDAAVFGSVDTYVAQYDADGALIGIDKASVTVTSDEQIVSVDYKKAENAASYKLFVWYNMMAAAQDAELE</sequence>
<dbReference type="AlphaFoldDB" id="A0A9D1KPS3"/>
<proteinExistence type="inferred from homology"/>
<dbReference type="Pfam" id="PF04616">
    <property type="entry name" value="Glyco_hydro_43"/>
    <property type="match status" value="1"/>
</dbReference>
<evidence type="ECO:0000256" key="2">
    <source>
        <dbReference type="ARBA" id="ARBA00009865"/>
    </source>
</evidence>
<evidence type="ECO:0000259" key="6">
    <source>
        <dbReference type="Pfam" id="PF16369"/>
    </source>
</evidence>
<dbReference type="InterPro" id="IPR023296">
    <property type="entry name" value="Glyco_hydro_beta-prop_sf"/>
</dbReference>
<feature type="chain" id="PRO_5039093706" evidence="5">
    <location>
        <begin position="28"/>
        <end position="1144"/>
    </location>
</feature>
<accession>A0A9D1KPS3</accession>
<feature type="signal peptide" evidence="5">
    <location>
        <begin position="1"/>
        <end position="27"/>
    </location>
</feature>
<comment type="similarity">
    <text evidence="2">Belongs to the glycosyl hydrolase 43 family.</text>
</comment>
<reference evidence="7" key="1">
    <citation type="submission" date="2020-10" db="EMBL/GenBank/DDBJ databases">
        <authorList>
            <person name="Gilroy R."/>
        </authorList>
    </citation>
    <scope>NUCLEOTIDE SEQUENCE</scope>
    <source>
        <strain evidence="7">CHK181-108</strain>
    </source>
</reference>
<dbReference type="PANTHER" id="PTHR43301">
    <property type="entry name" value="ARABINAN ENDO-1,5-ALPHA-L-ARABINOSIDASE"/>
    <property type="match status" value="1"/>
</dbReference>
<dbReference type="Pfam" id="PF16369">
    <property type="entry name" value="GH43_C"/>
    <property type="match status" value="1"/>
</dbReference>
<keyword evidence="5" id="KW-0732">Signal</keyword>
<dbReference type="PANTHER" id="PTHR43301:SF3">
    <property type="entry name" value="ARABINAN ENDO-1,5-ALPHA-L-ARABINOSIDASE A-RELATED"/>
    <property type="match status" value="1"/>
</dbReference>
<dbReference type="GO" id="GO:0004553">
    <property type="term" value="F:hydrolase activity, hydrolyzing O-glycosyl compounds"/>
    <property type="evidence" value="ECO:0007669"/>
    <property type="project" value="InterPro"/>
</dbReference>
<feature type="domain" description="Extracellular endo-alpha-(1-&gt;5)-L-arabinanase C-terminal" evidence="6">
    <location>
        <begin position="702"/>
        <end position="825"/>
    </location>
</feature>
<comment type="pathway">
    <text evidence="1">Glycan metabolism; L-arabinan degradation.</text>
</comment>
<dbReference type="Proteomes" id="UP000824165">
    <property type="component" value="Unassembled WGS sequence"/>
</dbReference>
<evidence type="ECO:0000256" key="3">
    <source>
        <dbReference type="ARBA" id="ARBA00022801"/>
    </source>
</evidence>
<dbReference type="EMBL" id="DVLU01000001">
    <property type="protein sequence ID" value="HIT84271.1"/>
    <property type="molecule type" value="Genomic_DNA"/>
</dbReference>